<sequence length="209" mass="22973">MPPLHPSQCVVTVTSILREFPFSRLPTVVLALVVCPTRRDDLSSTSTLWEGSGDLNMAIFPAPPRVSGFYVTNLPRLCFGLFAPPIAGFETKRRDIRILIHNPVDTGNVRFTAGTTIVVSLKKLGLHSERTNFGAYEYVACSRAFLTDSSRHTDFLKNILVITFVCHSPGGDFASNDGMLMGLSDECRREGVNVMPGGPWGYMMYAAQP</sequence>
<keyword evidence="2" id="KW-1185">Reference proteome</keyword>
<evidence type="ECO:0000313" key="1">
    <source>
        <dbReference type="EMBL" id="KIY52233.1"/>
    </source>
</evidence>
<evidence type="ECO:0000313" key="2">
    <source>
        <dbReference type="Proteomes" id="UP000054144"/>
    </source>
</evidence>
<dbReference type="Proteomes" id="UP000054144">
    <property type="component" value="Unassembled WGS sequence"/>
</dbReference>
<dbReference type="AlphaFoldDB" id="A0A0D7AN82"/>
<accession>A0A0D7AN82</accession>
<reference evidence="1 2" key="1">
    <citation type="journal article" date="2015" name="Fungal Genet. Biol.">
        <title>Evolution of novel wood decay mechanisms in Agaricales revealed by the genome sequences of Fistulina hepatica and Cylindrobasidium torrendii.</title>
        <authorList>
            <person name="Floudas D."/>
            <person name="Held B.W."/>
            <person name="Riley R."/>
            <person name="Nagy L.G."/>
            <person name="Koehler G."/>
            <person name="Ransdell A.S."/>
            <person name="Younus H."/>
            <person name="Chow J."/>
            <person name="Chiniquy J."/>
            <person name="Lipzen A."/>
            <person name="Tritt A."/>
            <person name="Sun H."/>
            <person name="Haridas S."/>
            <person name="LaButti K."/>
            <person name="Ohm R.A."/>
            <person name="Kues U."/>
            <person name="Blanchette R.A."/>
            <person name="Grigoriev I.V."/>
            <person name="Minto R.E."/>
            <person name="Hibbett D.S."/>
        </authorList>
    </citation>
    <scope>NUCLEOTIDE SEQUENCE [LARGE SCALE GENOMIC DNA]</scope>
    <source>
        <strain evidence="1 2">ATCC 64428</strain>
    </source>
</reference>
<dbReference type="EMBL" id="KN881645">
    <property type="protein sequence ID" value="KIY52233.1"/>
    <property type="molecule type" value="Genomic_DNA"/>
</dbReference>
<organism evidence="1 2">
    <name type="scientific">Fistulina hepatica ATCC 64428</name>
    <dbReference type="NCBI Taxonomy" id="1128425"/>
    <lineage>
        <taxon>Eukaryota</taxon>
        <taxon>Fungi</taxon>
        <taxon>Dikarya</taxon>
        <taxon>Basidiomycota</taxon>
        <taxon>Agaricomycotina</taxon>
        <taxon>Agaricomycetes</taxon>
        <taxon>Agaricomycetidae</taxon>
        <taxon>Agaricales</taxon>
        <taxon>Fistulinaceae</taxon>
        <taxon>Fistulina</taxon>
    </lineage>
</organism>
<protein>
    <submittedName>
        <fullName evidence="1">Uncharacterized protein</fullName>
    </submittedName>
</protein>
<proteinExistence type="predicted"/>
<name>A0A0D7AN82_9AGAR</name>
<gene>
    <name evidence="1" type="ORF">FISHEDRAFT_70176</name>
</gene>